<protein>
    <submittedName>
        <fullName evidence="1">Uncharacterized protein</fullName>
    </submittedName>
</protein>
<accession>A0A8R1UR00</accession>
<dbReference type="Proteomes" id="UP000005239">
    <property type="component" value="Unassembled WGS sequence"/>
</dbReference>
<keyword evidence="2" id="KW-1185">Reference proteome</keyword>
<reference evidence="1" key="2">
    <citation type="submission" date="2022-06" db="UniProtKB">
        <authorList>
            <consortium name="EnsemblMetazoa"/>
        </authorList>
    </citation>
    <scope>IDENTIFICATION</scope>
    <source>
        <strain evidence="1">PS312</strain>
    </source>
</reference>
<reference evidence="2" key="1">
    <citation type="journal article" date="2008" name="Nat. Genet.">
        <title>The Pristionchus pacificus genome provides a unique perspective on nematode lifestyle and parasitism.</title>
        <authorList>
            <person name="Dieterich C."/>
            <person name="Clifton S.W."/>
            <person name="Schuster L.N."/>
            <person name="Chinwalla A."/>
            <person name="Delehaunty K."/>
            <person name="Dinkelacker I."/>
            <person name="Fulton L."/>
            <person name="Fulton R."/>
            <person name="Godfrey J."/>
            <person name="Minx P."/>
            <person name="Mitreva M."/>
            <person name="Roeseler W."/>
            <person name="Tian H."/>
            <person name="Witte H."/>
            <person name="Yang S.P."/>
            <person name="Wilson R.K."/>
            <person name="Sommer R.J."/>
        </authorList>
    </citation>
    <scope>NUCLEOTIDE SEQUENCE [LARGE SCALE GENOMIC DNA]</scope>
    <source>
        <strain evidence="2">PS312</strain>
    </source>
</reference>
<name>A0A2A6D092_PRIPA</name>
<dbReference type="EnsemblMetazoa" id="PPA38509.1">
    <property type="protein sequence ID" value="PPA38509.1"/>
    <property type="gene ID" value="WBGene00276878"/>
</dbReference>
<proteinExistence type="predicted"/>
<evidence type="ECO:0000313" key="1">
    <source>
        <dbReference type="EnsemblMetazoa" id="PPA38509.1"/>
    </source>
</evidence>
<accession>A0A2A6D092</accession>
<evidence type="ECO:0000313" key="2">
    <source>
        <dbReference type="Proteomes" id="UP000005239"/>
    </source>
</evidence>
<gene>
    <name evidence="1" type="primary">WBGene00276878</name>
</gene>
<sequence length="172" mass="19269">MSRFVAMFQKLAAEVETSSPSPSDVSFSSRVLLHESRRPFTSSSSSIDHSDFLRKNLLRSKIIQRANNIMDLDRISSSSHWSLPSPSLSFSLDGCTGGVETNHEDDQSIVSNNEALDQLFDDIFSSSSPSSLSPFDVEDSHLFCSKQAKIRKVDGYQSFSHHWDSQLFLPVY</sequence>
<organism evidence="1 2">
    <name type="scientific">Pristionchus pacificus</name>
    <name type="common">Parasitic nematode worm</name>
    <dbReference type="NCBI Taxonomy" id="54126"/>
    <lineage>
        <taxon>Eukaryota</taxon>
        <taxon>Metazoa</taxon>
        <taxon>Ecdysozoa</taxon>
        <taxon>Nematoda</taxon>
        <taxon>Chromadorea</taxon>
        <taxon>Rhabditida</taxon>
        <taxon>Rhabditina</taxon>
        <taxon>Diplogasteromorpha</taxon>
        <taxon>Diplogasteroidea</taxon>
        <taxon>Neodiplogasteridae</taxon>
        <taxon>Pristionchus</taxon>
    </lineage>
</organism>
<dbReference type="AlphaFoldDB" id="A0A2A6D092"/>